<dbReference type="InterPro" id="IPR051031">
    <property type="entry name" value="RING-box_E3_Ubiquitin_Ligase"/>
</dbReference>
<reference evidence="7" key="2">
    <citation type="journal article" date="2023" name="IMA Fungus">
        <title>Comparative genomic study of the Penicillium genus elucidates a diverse pangenome and 15 lateral gene transfer events.</title>
        <authorList>
            <person name="Petersen C."/>
            <person name="Sorensen T."/>
            <person name="Nielsen M.R."/>
            <person name="Sondergaard T.E."/>
            <person name="Sorensen J.L."/>
            <person name="Fitzpatrick D.A."/>
            <person name="Frisvad J.C."/>
            <person name="Nielsen K.L."/>
        </authorList>
    </citation>
    <scope>NUCLEOTIDE SEQUENCE</scope>
    <source>
        <strain evidence="7">IBT 30761</strain>
    </source>
</reference>
<evidence type="ECO:0000259" key="6">
    <source>
        <dbReference type="Pfam" id="PF12861"/>
    </source>
</evidence>
<dbReference type="InterPro" id="IPR024991">
    <property type="entry name" value="RING-H2_APC11"/>
</dbReference>
<keyword evidence="3" id="KW-0833">Ubl conjugation pathway</keyword>
<dbReference type="Gene3D" id="3.30.40.10">
    <property type="entry name" value="Zinc/RING finger domain, C3HC4 (zinc finger)"/>
    <property type="match status" value="2"/>
</dbReference>
<evidence type="ECO:0000313" key="8">
    <source>
        <dbReference type="Proteomes" id="UP001149074"/>
    </source>
</evidence>
<evidence type="ECO:0000256" key="1">
    <source>
        <dbReference type="ARBA" id="ARBA00022723"/>
    </source>
</evidence>
<dbReference type="OrthoDB" id="1681166at2759"/>
<gene>
    <name evidence="7" type="ORF">N7532_002254</name>
</gene>
<name>A0A9W9G036_9EURO</name>
<dbReference type="Proteomes" id="UP001149074">
    <property type="component" value="Unassembled WGS sequence"/>
</dbReference>
<dbReference type="AlphaFoldDB" id="A0A9W9G036"/>
<dbReference type="CDD" id="cd16456">
    <property type="entry name" value="RING-H2_APC11"/>
    <property type="match status" value="1"/>
</dbReference>
<dbReference type="InterPro" id="IPR013083">
    <property type="entry name" value="Znf_RING/FYVE/PHD"/>
</dbReference>
<protein>
    <recommendedName>
        <fullName evidence="6">Anaphase-promoting complex subunit 11 RING-H2 finger domain-containing protein</fullName>
    </recommendedName>
</protein>
<dbReference type="RefSeq" id="XP_056477720.1">
    <property type="nucleotide sequence ID" value="XM_056614748.1"/>
</dbReference>
<dbReference type="EMBL" id="JAPQKI010000003">
    <property type="protein sequence ID" value="KAJ5109609.1"/>
    <property type="molecule type" value="Genomic_DNA"/>
</dbReference>
<evidence type="ECO:0000256" key="5">
    <source>
        <dbReference type="ARBA" id="ARBA00023306"/>
    </source>
</evidence>
<dbReference type="GO" id="GO:0005680">
    <property type="term" value="C:anaphase-promoting complex"/>
    <property type="evidence" value="ECO:0007669"/>
    <property type="project" value="InterPro"/>
</dbReference>
<dbReference type="GeneID" id="81353727"/>
<keyword evidence="1" id="KW-0479">Metal-binding</keyword>
<evidence type="ECO:0000256" key="3">
    <source>
        <dbReference type="ARBA" id="ARBA00022786"/>
    </source>
</evidence>
<keyword evidence="2" id="KW-0863">Zinc-finger</keyword>
<dbReference type="GO" id="GO:0031145">
    <property type="term" value="P:anaphase-promoting complex-dependent catabolic process"/>
    <property type="evidence" value="ECO:0007669"/>
    <property type="project" value="InterPro"/>
</dbReference>
<accession>A0A9W9G036</accession>
<dbReference type="GO" id="GO:0097602">
    <property type="term" value="F:cullin family protein binding"/>
    <property type="evidence" value="ECO:0007669"/>
    <property type="project" value="InterPro"/>
</dbReference>
<dbReference type="PANTHER" id="PTHR11210">
    <property type="entry name" value="RING BOX"/>
    <property type="match status" value="1"/>
</dbReference>
<keyword evidence="8" id="KW-1185">Reference proteome</keyword>
<evidence type="ECO:0000256" key="4">
    <source>
        <dbReference type="ARBA" id="ARBA00022833"/>
    </source>
</evidence>
<evidence type="ECO:0000256" key="2">
    <source>
        <dbReference type="ARBA" id="ARBA00022771"/>
    </source>
</evidence>
<dbReference type="Pfam" id="PF12861">
    <property type="entry name" value="zf-ANAPC11"/>
    <property type="match status" value="2"/>
</dbReference>
<dbReference type="GO" id="GO:0008270">
    <property type="term" value="F:zinc ion binding"/>
    <property type="evidence" value="ECO:0007669"/>
    <property type="project" value="UniProtKB-KW"/>
</dbReference>
<keyword evidence="4" id="KW-0862">Zinc</keyword>
<dbReference type="GO" id="GO:0061630">
    <property type="term" value="F:ubiquitin protein ligase activity"/>
    <property type="evidence" value="ECO:0007669"/>
    <property type="project" value="InterPro"/>
</dbReference>
<evidence type="ECO:0000313" key="7">
    <source>
        <dbReference type="EMBL" id="KAJ5109609.1"/>
    </source>
</evidence>
<keyword evidence="5" id="KW-0131">Cell cycle</keyword>
<proteinExistence type="predicted"/>
<comment type="caution">
    <text evidence="7">The sequence shown here is derived from an EMBL/GenBank/DDBJ whole genome shotgun (WGS) entry which is preliminary data.</text>
</comment>
<feature type="domain" description="Anaphase-promoting complex subunit 11 RING-H2 finger" evidence="6">
    <location>
        <begin position="21"/>
        <end position="58"/>
    </location>
</feature>
<feature type="domain" description="Anaphase-promoting complex subunit 11 RING-H2 finger" evidence="6">
    <location>
        <begin position="79"/>
        <end position="104"/>
    </location>
</feature>
<sequence length="115" mass="13061">MRVNIKKWNAVATWHWDIPEDEVCGICRVQFDGTCPTCKFPGDDCPLLNGKCGHSFHMVRPETPSPHAFMRSTDELGGQHCLMTWIQQESSKGLCPMCRQSMSLYQPEIVTGKFN</sequence>
<dbReference type="SUPFAM" id="SSF57850">
    <property type="entry name" value="RING/U-box"/>
    <property type="match status" value="2"/>
</dbReference>
<organism evidence="7 8">
    <name type="scientific">Penicillium argentinense</name>
    <dbReference type="NCBI Taxonomy" id="1131581"/>
    <lineage>
        <taxon>Eukaryota</taxon>
        <taxon>Fungi</taxon>
        <taxon>Dikarya</taxon>
        <taxon>Ascomycota</taxon>
        <taxon>Pezizomycotina</taxon>
        <taxon>Eurotiomycetes</taxon>
        <taxon>Eurotiomycetidae</taxon>
        <taxon>Eurotiales</taxon>
        <taxon>Aspergillaceae</taxon>
        <taxon>Penicillium</taxon>
    </lineage>
</organism>
<reference evidence="7" key="1">
    <citation type="submission" date="2022-11" db="EMBL/GenBank/DDBJ databases">
        <authorList>
            <person name="Petersen C."/>
        </authorList>
    </citation>
    <scope>NUCLEOTIDE SEQUENCE</scope>
    <source>
        <strain evidence="7">IBT 30761</strain>
    </source>
</reference>